<organism evidence="2 3">
    <name type="scientific">Mesonia mobilis</name>
    <dbReference type="NCBI Taxonomy" id="369791"/>
    <lineage>
        <taxon>Bacteria</taxon>
        <taxon>Pseudomonadati</taxon>
        <taxon>Bacteroidota</taxon>
        <taxon>Flavobacteriia</taxon>
        <taxon>Flavobacteriales</taxon>
        <taxon>Flavobacteriaceae</taxon>
        <taxon>Mesonia</taxon>
    </lineage>
</organism>
<dbReference type="RefSeq" id="WP_027885941.1">
    <property type="nucleotide sequence ID" value="NZ_BMWY01000001.1"/>
</dbReference>
<reference evidence="3" key="1">
    <citation type="journal article" date="2019" name="Int. J. Syst. Evol. Microbiol.">
        <title>The Global Catalogue of Microorganisms (GCM) 10K type strain sequencing project: providing services to taxonomists for standard genome sequencing and annotation.</title>
        <authorList>
            <consortium name="The Broad Institute Genomics Platform"/>
            <consortium name="The Broad Institute Genome Sequencing Center for Infectious Disease"/>
            <person name="Wu L."/>
            <person name="Ma J."/>
        </authorList>
    </citation>
    <scope>NUCLEOTIDE SEQUENCE [LARGE SCALE GENOMIC DNA]</scope>
    <source>
        <strain evidence="3">KCTC 12708</strain>
    </source>
</reference>
<feature type="chain" id="PRO_5045866560" evidence="1">
    <location>
        <begin position="20"/>
        <end position="298"/>
    </location>
</feature>
<sequence>MKKSCLLAFVLFSALSSYAQLNILNATKPEEIGKKSEAAIQADNDDKPLPYGYVGERDILWAKTTWEEIDLNQRVNFPLLYPIDDLGPGRRPLFDLLVEAVTKDSISAYRDDYFKQKMSVEDINLNLEAKDLSEAGLAAQNAGEEIQDWMYLRAKADANAVQAYRIRGYWYFDKRQGELKYRLIAIAPMVYSAQNLLQQQENPDIEVEAVELFWVFYPEVRDILHDNYVFNGKNSANPITFDHLLNSRRFDATIYKEDNVQGDRAVDDYIADNSLMQLLESNRIKETIRNFESDMWNY</sequence>
<comment type="caution">
    <text evidence="2">The sequence shown here is derived from an EMBL/GenBank/DDBJ whole genome shotgun (WGS) entry which is preliminary data.</text>
</comment>
<dbReference type="Proteomes" id="UP000615593">
    <property type="component" value="Unassembled WGS sequence"/>
</dbReference>
<evidence type="ECO:0000256" key="1">
    <source>
        <dbReference type="SAM" id="SignalP"/>
    </source>
</evidence>
<dbReference type="GeneID" id="94367966"/>
<dbReference type="InterPro" id="IPR019847">
    <property type="entry name" value="Gliding_motility_assoc_GldN"/>
</dbReference>
<keyword evidence="1" id="KW-0732">Signal</keyword>
<keyword evidence="3" id="KW-1185">Reference proteome</keyword>
<dbReference type="Pfam" id="PF19841">
    <property type="entry name" value="GldN"/>
    <property type="match status" value="1"/>
</dbReference>
<dbReference type="EMBL" id="BMWY01000001">
    <property type="protein sequence ID" value="GGZ45344.1"/>
    <property type="molecule type" value="Genomic_DNA"/>
</dbReference>
<dbReference type="NCBIfam" id="TIGR03523">
    <property type="entry name" value="GldN"/>
    <property type="match status" value="1"/>
</dbReference>
<feature type="signal peptide" evidence="1">
    <location>
        <begin position="1"/>
        <end position="19"/>
    </location>
</feature>
<name>A0ABQ3BK51_9FLAO</name>
<evidence type="ECO:0000313" key="3">
    <source>
        <dbReference type="Proteomes" id="UP000615593"/>
    </source>
</evidence>
<accession>A0ABQ3BK51</accession>
<protein>
    <submittedName>
        <fullName evidence="2">Gliding motility protein GldO</fullName>
    </submittedName>
</protein>
<proteinExistence type="predicted"/>
<evidence type="ECO:0000313" key="2">
    <source>
        <dbReference type="EMBL" id="GGZ45344.1"/>
    </source>
</evidence>
<gene>
    <name evidence="2" type="primary">gldN</name>
    <name evidence="2" type="ORF">GCM10008088_03230</name>
</gene>